<dbReference type="GO" id="GO:0016702">
    <property type="term" value="F:oxidoreductase activity, acting on single donors with incorporation of molecular oxygen, incorporation of two atoms of oxygen"/>
    <property type="evidence" value="ECO:0007669"/>
    <property type="project" value="UniProtKB-ARBA"/>
</dbReference>
<keyword evidence="1" id="KW-0560">Oxidoreductase</keyword>
<accession>A0A2M7K191</accession>
<dbReference type="Pfam" id="PF02900">
    <property type="entry name" value="LigB"/>
    <property type="match status" value="1"/>
</dbReference>
<comment type="caution">
    <text evidence="3">The sequence shown here is derived from an EMBL/GenBank/DDBJ whole genome shotgun (WGS) entry which is preliminary data.</text>
</comment>
<proteinExistence type="predicted"/>
<dbReference type="PANTHER" id="PTHR30096:SF0">
    <property type="entry name" value="4,5-DOPA DIOXYGENASE EXTRADIOL-LIKE PROTEIN"/>
    <property type="match status" value="1"/>
</dbReference>
<sequence>MISIMSLNFAAAVPHPPIIIPEIGKDNLVIAEKTVSAMKKLAEKFEQADVDSIIIISPHAELRSYAMTVFTPRDYSGDFASFGAPEIEQKYSCDKDLALKIASSCQKADIPIEIETQDLPLDHGVMVPLRYFTNAISRKVKIVEIAFSALPRADHLELGRIIGNVASHEDDRIAIIASGDLSHRIFDEHYSHYGKKFDQDIANLIKDNRLSEISNIDEELVDLAGECGFRSLLILIGALNEKHFKPEFLSYEAPFGVGYLVANFEL</sequence>
<protein>
    <submittedName>
        <fullName evidence="3">AmmeMemoRadiSam system protein B</fullName>
    </submittedName>
</protein>
<evidence type="ECO:0000313" key="3">
    <source>
        <dbReference type="EMBL" id="PIX30037.1"/>
    </source>
</evidence>
<dbReference type="GO" id="GO:0008198">
    <property type="term" value="F:ferrous iron binding"/>
    <property type="evidence" value="ECO:0007669"/>
    <property type="project" value="InterPro"/>
</dbReference>
<evidence type="ECO:0000313" key="4">
    <source>
        <dbReference type="Proteomes" id="UP000229924"/>
    </source>
</evidence>
<dbReference type="Gene3D" id="3.40.830.10">
    <property type="entry name" value="LigB-like"/>
    <property type="match status" value="1"/>
</dbReference>
<feature type="domain" description="Extradiol ring-cleavage dioxygenase class III enzyme subunit B" evidence="2">
    <location>
        <begin position="10"/>
        <end position="261"/>
    </location>
</feature>
<dbReference type="EMBL" id="PFIK01000040">
    <property type="protein sequence ID" value="PIX30037.1"/>
    <property type="molecule type" value="Genomic_DNA"/>
</dbReference>
<gene>
    <name evidence="3" type="primary">amrB</name>
    <name evidence="3" type="ORF">COZ63_01905</name>
</gene>
<dbReference type="Proteomes" id="UP000229924">
    <property type="component" value="Unassembled WGS sequence"/>
</dbReference>
<dbReference type="NCBIfam" id="TIGR04336">
    <property type="entry name" value="AmmeMemoSam_B"/>
    <property type="match status" value="1"/>
</dbReference>
<dbReference type="CDD" id="cd07951">
    <property type="entry name" value="ED_3B_N_AMMECR1"/>
    <property type="match status" value="1"/>
</dbReference>
<evidence type="ECO:0000259" key="2">
    <source>
        <dbReference type="Pfam" id="PF02900"/>
    </source>
</evidence>
<dbReference type="SUPFAM" id="SSF53213">
    <property type="entry name" value="LigB-like"/>
    <property type="match status" value="1"/>
</dbReference>
<dbReference type="AlphaFoldDB" id="A0A2M7K191"/>
<reference evidence="4" key="1">
    <citation type="submission" date="2017-09" db="EMBL/GenBank/DDBJ databases">
        <title>Depth-based differentiation of microbial function through sediment-hosted aquifers and enrichment of novel symbionts in the deep terrestrial subsurface.</title>
        <authorList>
            <person name="Probst A.J."/>
            <person name="Ladd B."/>
            <person name="Jarett J.K."/>
            <person name="Geller-Mcgrath D.E."/>
            <person name="Sieber C.M.K."/>
            <person name="Emerson J.B."/>
            <person name="Anantharaman K."/>
            <person name="Thomas B.C."/>
            <person name="Malmstrom R."/>
            <person name="Stieglmeier M."/>
            <person name="Klingl A."/>
            <person name="Woyke T."/>
            <person name="Ryan C.M."/>
            <person name="Banfield J.F."/>
        </authorList>
    </citation>
    <scope>NUCLEOTIDE SEQUENCE [LARGE SCALE GENOMIC DNA]</scope>
</reference>
<evidence type="ECO:0000256" key="1">
    <source>
        <dbReference type="ARBA" id="ARBA00023002"/>
    </source>
</evidence>
<name>A0A2M7K191_9BACT</name>
<dbReference type="PANTHER" id="PTHR30096">
    <property type="entry name" value="4,5-DOPA DIOXYGENASE EXTRADIOL-LIKE PROTEIN"/>
    <property type="match status" value="1"/>
</dbReference>
<dbReference type="InterPro" id="IPR004183">
    <property type="entry name" value="Xdiol_dOase_suB"/>
</dbReference>
<organism evidence="3 4">
    <name type="scientific">Candidatus Berkelbacteria bacterium CG_4_8_14_3_um_filter_42_13</name>
    <dbReference type="NCBI Taxonomy" id="1974505"/>
    <lineage>
        <taxon>Bacteria</taxon>
        <taxon>Candidatus Berkelbacteria</taxon>
    </lineage>
</organism>